<evidence type="ECO:0000313" key="7">
    <source>
        <dbReference type="Proteomes" id="UP000007726"/>
    </source>
</evidence>
<dbReference type="SUPFAM" id="SSF53335">
    <property type="entry name" value="S-adenosyl-L-methionine-dependent methyltransferases"/>
    <property type="match status" value="1"/>
</dbReference>
<dbReference type="Gene3D" id="3.20.20.70">
    <property type="entry name" value="Aldolase class I"/>
    <property type="match status" value="1"/>
</dbReference>
<dbReference type="PANTHER" id="PTHR11228:SF7">
    <property type="entry name" value="PQQA PEPTIDE CYCLASE"/>
    <property type="match status" value="1"/>
</dbReference>
<protein>
    <submittedName>
        <fullName evidence="6">Radical SAM domain protein</fullName>
    </submittedName>
</protein>
<keyword evidence="3" id="KW-0408">Iron</keyword>
<evidence type="ECO:0000256" key="4">
    <source>
        <dbReference type="ARBA" id="ARBA00023014"/>
    </source>
</evidence>
<dbReference type="Pfam" id="PF04055">
    <property type="entry name" value="Radical_SAM"/>
    <property type="match status" value="1"/>
</dbReference>
<dbReference type="InterPro" id="IPR029063">
    <property type="entry name" value="SAM-dependent_MTases_sf"/>
</dbReference>
<dbReference type="RefSeq" id="WP_015945083.1">
    <property type="nucleotide sequence ID" value="NC_011830.1"/>
</dbReference>
<dbReference type="GO" id="GO:0051536">
    <property type="term" value="F:iron-sulfur cluster binding"/>
    <property type="evidence" value="ECO:0007669"/>
    <property type="project" value="UniProtKB-KW"/>
</dbReference>
<keyword evidence="2" id="KW-0479">Metal-binding</keyword>
<evidence type="ECO:0000313" key="6">
    <source>
        <dbReference type="EMBL" id="ACL22186.1"/>
    </source>
</evidence>
<keyword evidence="1" id="KW-0949">S-adenosyl-L-methionine</keyword>
<dbReference type="InterPro" id="IPR013785">
    <property type="entry name" value="Aldolase_TIM"/>
</dbReference>
<name>B8FTU4_DESHD</name>
<evidence type="ECO:0000259" key="5">
    <source>
        <dbReference type="Pfam" id="PF04055"/>
    </source>
</evidence>
<dbReference type="Proteomes" id="UP000007726">
    <property type="component" value="Chromosome"/>
</dbReference>
<evidence type="ECO:0000256" key="1">
    <source>
        <dbReference type="ARBA" id="ARBA00022691"/>
    </source>
</evidence>
<reference evidence="6 7" key="1">
    <citation type="journal article" date="2012" name="BMC Microbiol.">
        <title>Genome sequence of Desulfitobacterium hafniense DCB-2, a Gram-positive anaerobe capable of dehalogenation and metal reduction.</title>
        <authorList>
            <person name="Kim S.H."/>
            <person name="Harzman C."/>
            <person name="Davis J.K."/>
            <person name="Hutcheson R."/>
            <person name="Broderick J.B."/>
            <person name="Marsh T.L."/>
            <person name="Tiedje J.M."/>
        </authorList>
    </citation>
    <scope>NUCLEOTIDE SEQUENCE [LARGE SCALE GENOMIC DNA]</scope>
    <source>
        <strain evidence="7">DSM 10664 / DCB-2</strain>
    </source>
</reference>
<dbReference type="SFLD" id="SFLDS00029">
    <property type="entry name" value="Radical_SAM"/>
    <property type="match status" value="1"/>
</dbReference>
<dbReference type="GO" id="GO:0046872">
    <property type="term" value="F:metal ion binding"/>
    <property type="evidence" value="ECO:0007669"/>
    <property type="project" value="UniProtKB-KW"/>
</dbReference>
<dbReference type="HOGENOM" id="CLU_053515_0_0_9"/>
<sequence>MLDQFNKLMGKYLNILEDENYLSESVILVKELLKDKKIIIYGAGSLGATLYRVLKAHEINIGYFIDRGAEKITGVCGVNVYGLDKLSSLPANHVIIIAINSKSIINSAVIGIKQLNSNANIIKYGHEIAHILRYSKCLAKNKDKESFDIVDCLSCGAEERGCNIFHDYLRRISPACPVIPNASQAYSKSYLKLGYILGQYCTLKCKACCELVPYQENPHFVEKATVLNDIKKVVESCEFVALLEFIGGEPLLYPELEELLQEVLKIPNVGCIRLFTNGTVVPNEKICALLKHPRITLQVSNYTDTVSERLRTRIRSTMEQLKSHEIDYMYISSTNWVDFTPFDKRDAAIEELEKGFANCFISICSRLHNGILYKCPHQYAGVTAGKLSLGEEEHIKIHDFNAGELASKLDQFSSLSYINACRMCKINAGTANEIPAGEQI</sequence>
<dbReference type="InterPro" id="IPR058240">
    <property type="entry name" value="rSAM_sf"/>
</dbReference>
<dbReference type="SUPFAM" id="SSF102114">
    <property type="entry name" value="Radical SAM enzymes"/>
    <property type="match status" value="1"/>
</dbReference>
<accession>B8FTU4</accession>
<feature type="domain" description="Radical SAM core" evidence="5">
    <location>
        <begin position="195"/>
        <end position="322"/>
    </location>
</feature>
<keyword evidence="4" id="KW-0411">Iron-sulfur</keyword>
<dbReference type="KEGG" id="dhd:Dhaf_4178"/>
<organism evidence="6 7">
    <name type="scientific">Desulfitobacterium hafniense (strain DSM 10664 / DCB-2)</name>
    <dbReference type="NCBI Taxonomy" id="272564"/>
    <lineage>
        <taxon>Bacteria</taxon>
        <taxon>Bacillati</taxon>
        <taxon>Bacillota</taxon>
        <taxon>Clostridia</taxon>
        <taxon>Eubacteriales</taxon>
        <taxon>Desulfitobacteriaceae</taxon>
        <taxon>Desulfitobacterium</taxon>
    </lineage>
</organism>
<gene>
    <name evidence="6" type="ordered locus">Dhaf_4178</name>
</gene>
<dbReference type="GO" id="GO:0003824">
    <property type="term" value="F:catalytic activity"/>
    <property type="evidence" value="ECO:0007669"/>
    <property type="project" value="InterPro"/>
</dbReference>
<dbReference type="InterPro" id="IPR050377">
    <property type="entry name" value="Radical_SAM_PqqE_MftC-like"/>
</dbReference>
<evidence type="ECO:0000256" key="3">
    <source>
        <dbReference type="ARBA" id="ARBA00023004"/>
    </source>
</evidence>
<dbReference type="Gene3D" id="3.40.50.720">
    <property type="entry name" value="NAD(P)-binding Rossmann-like Domain"/>
    <property type="match status" value="1"/>
</dbReference>
<dbReference type="PANTHER" id="PTHR11228">
    <property type="entry name" value="RADICAL SAM DOMAIN PROTEIN"/>
    <property type="match status" value="1"/>
</dbReference>
<proteinExistence type="predicted"/>
<dbReference type="InterPro" id="IPR007197">
    <property type="entry name" value="rSAM"/>
</dbReference>
<dbReference type="AlphaFoldDB" id="B8FTU4"/>
<evidence type="ECO:0000256" key="2">
    <source>
        <dbReference type="ARBA" id="ARBA00022723"/>
    </source>
</evidence>
<dbReference type="EMBL" id="CP001336">
    <property type="protein sequence ID" value="ACL22186.1"/>
    <property type="molecule type" value="Genomic_DNA"/>
</dbReference>